<comment type="caution">
    <text evidence="1">The sequence shown here is derived from an EMBL/GenBank/DDBJ whole genome shotgun (WGS) entry which is preliminary data.</text>
</comment>
<gene>
    <name evidence="1" type="ORF">JD854_RS03075</name>
</gene>
<dbReference type="AlphaFoldDB" id="A0A9C7V0K8"/>
<proteinExistence type="predicted"/>
<sequence>MRKTFQAYGFAVNRRGHTVGIHYTLTSSANYGEAKSAAQLLAQKDGYKHIRINLVREVSND</sequence>
<evidence type="ECO:0000313" key="1">
    <source>
        <dbReference type="EMBL" id="HCD1254047.1"/>
    </source>
</evidence>
<name>A0A9C7V0K8_CITAM</name>
<dbReference type="Proteomes" id="UP000862426">
    <property type="component" value="Unassembled WGS sequence"/>
</dbReference>
<evidence type="ECO:0000313" key="2">
    <source>
        <dbReference type="Proteomes" id="UP000862426"/>
    </source>
</evidence>
<protein>
    <submittedName>
        <fullName evidence="1">Uncharacterized protein</fullName>
    </submittedName>
</protein>
<reference evidence="1" key="1">
    <citation type="journal article" date="2018" name="Genome Biol.">
        <title>SKESA: strategic k-mer extension for scrupulous assemblies.</title>
        <authorList>
            <person name="Souvorov A."/>
            <person name="Agarwala R."/>
            <person name="Lipman D.J."/>
        </authorList>
    </citation>
    <scope>NUCLEOTIDE SEQUENCE</scope>
    <source>
        <strain evidence="1">CAV1698</strain>
    </source>
</reference>
<organism evidence="1 2">
    <name type="scientific">Citrobacter amalonaticus</name>
    <dbReference type="NCBI Taxonomy" id="35703"/>
    <lineage>
        <taxon>Bacteria</taxon>
        <taxon>Pseudomonadati</taxon>
        <taxon>Pseudomonadota</taxon>
        <taxon>Gammaproteobacteria</taxon>
        <taxon>Enterobacterales</taxon>
        <taxon>Enterobacteriaceae</taxon>
        <taxon>Citrobacter</taxon>
    </lineage>
</organism>
<accession>A0A9C7V0K8</accession>
<reference evidence="1" key="2">
    <citation type="submission" date="2022-05" db="EMBL/GenBank/DDBJ databases">
        <authorList>
            <consortium name="NCBI Pathogen Detection Project"/>
        </authorList>
    </citation>
    <scope>NUCLEOTIDE SEQUENCE</scope>
    <source>
        <strain evidence="1">CAV1698</strain>
    </source>
</reference>
<dbReference type="EMBL" id="DACYAJ020000003">
    <property type="protein sequence ID" value="HCD1254047.1"/>
    <property type="molecule type" value="Genomic_DNA"/>
</dbReference>